<sequence length="294" mass="32472">MHGTDAEFVKDDLRAMLSAFQAALALAQRLPSMQALVLIDLSALSSCRRDKTLLCSFAAGMLTDANMNQEHSTSPRHLQDTYLAYRIHLALLVMAYATEDSSAFVMMVTDECTHTVSDSPDGLAVFIFVKGAKLGPSNRPLLEVFFCCAITGNDPHVLEWVYPQIDLHAPQGPTPTGMSTLQIMLLKEVLVANTARLSPQYKQRRRREWGIEQGPFDISFLMPAGCLLIVCTLQGSQLLQSGVPEKRLAPPQGPVQGQQHSPKEPRVIVTGRQPVSWIPPNLHGIERFVAKPRF</sequence>
<gene>
    <name evidence="2" type="ORF">WJX73_000252</name>
</gene>
<dbReference type="Proteomes" id="UP001465755">
    <property type="component" value="Unassembled WGS sequence"/>
</dbReference>
<comment type="caution">
    <text evidence="2">The sequence shown here is derived from an EMBL/GenBank/DDBJ whole genome shotgun (WGS) entry which is preliminary data.</text>
</comment>
<dbReference type="EMBL" id="JALJOQ010000009">
    <property type="protein sequence ID" value="KAK9812037.1"/>
    <property type="molecule type" value="Genomic_DNA"/>
</dbReference>
<evidence type="ECO:0000313" key="3">
    <source>
        <dbReference type="Proteomes" id="UP001465755"/>
    </source>
</evidence>
<evidence type="ECO:0000313" key="2">
    <source>
        <dbReference type="EMBL" id="KAK9812037.1"/>
    </source>
</evidence>
<organism evidence="2 3">
    <name type="scientific">Symbiochloris irregularis</name>
    <dbReference type="NCBI Taxonomy" id="706552"/>
    <lineage>
        <taxon>Eukaryota</taxon>
        <taxon>Viridiplantae</taxon>
        <taxon>Chlorophyta</taxon>
        <taxon>core chlorophytes</taxon>
        <taxon>Trebouxiophyceae</taxon>
        <taxon>Trebouxiales</taxon>
        <taxon>Trebouxiaceae</taxon>
        <taxon>Symbiochloris</taxon>
    </lineage>
</organism>
<name>A0AAW1PVP0_9CHLO</name>
<accession>A0AAW1PVP0</accession>
<proteinExistence type="predicted"/>
<dbReference type="AlphaFoldDB" id="A0AAW1PVP0"/>
<keyword evidence="3" id="KW-1185">Reference proteome</keyword>
<feature type="region of interest" description="Disordered" evidence="1">
    <location>
        <begin position="244"/>
        <end position="264"/>
    </location>
</feature>
<evidence type="ECO:0000256" key="1">
    <source>
        <dbReference type="SAM" id="MobiDB-lite"/>
    </source>
</evidence>
<protein>
    <submittedName>
        <fullName evidence="2">Uncharacterized protein</fullName>
    </submittedName>
</protein>
<reference evidence="2 3" key="1">
    <citation type="journal article" date="2024" name="Nat. Commun.">
        <title>Phylogenomics reveals the evolutionary origins of lichenization in chlorophyte algae.</title>
        <authorList>
            <person name="Puginier C."/>
            <person name="Libourel C."/>
            <person name="Otte J."/>
            <person name="Skaloud P."/>
            <person name="Haon M."/>
            <person name="Grisel S."/>
            <person name="Petersen M."/>
            <person name="Berrin J.G."/>
            <person name="Delaux P.M."/>
            <person name="Dal Grande F."/>
            <person name="Keller J."/>
        </authorList>
    </citation>
    <scope>NUCLEOTIDE SEQUENCE [LARGE SCALE GENOMIC DNA]</scope>
    <source>
        <strain evidence="2 3">SAG 2036</strain>
    </source>
</reference>